<evidence type="ECO:0000256" key="5">
    <source>
        <dbReference type="ARBA" id="ARBA00023136"/>
    </source>
</evidence>
<feature type="transmembrane region" description="Helical" evidence="6">
    <location>
        <begin position="48"/>
        <end position="76"/>
    </location>
</feature>
<dbReference type="InterPro" id="IPR003834">
    <property type="entry name" value="Cyt_c_assmbl_TM_dom"/>
</dbReference>
<sequence>MQEISLGTFLAVYLAGILTSISPCVLAMIPVLIGFIGGYGQPSRLKAFLLAVCFVLGMSVTFAILGMVAVAVGNLFGQVGPIWYLIIGGVSISMGLQLWGVWQVRFPGLKMAPPKLGGELGAFVAGLFFGIVASPCATPVLVAILAMATATSNIGLGGLLLFTYGLGHGFLLLIVGTCAGLVKGIRSISQGTNIINYFSGAILILIGLYFIYLGS</sequence>
<dbReference type="InterPro" id="IPR051790">
    <property type="entry name" value="Cytochrome_c-biogenesis_DsbD"/>
</dbReference>
<dbReference type="Proteomes" id="UP000323521">
    <property type="component" value="Chromosome"/>
</dbReference>
<gene>
    <name evidence="8" type="ORF">DCMF_16805</name>
</gene>
<feature type="transmembrane region" description="Helical" evidence="6">
    <location>
        <begin position="194"/>
        <end position="212"/>
    </location>
</feature>
<evidence type="ECO:0000256" key="4">
    <source>
        <dbReference type="ARBA" id="ARBA00022989"/>
    </source>
</evidence>
<evidence type="ECO:0000256" key="6">
    <source>
        <dbReference type="SAM" id="Phobius"/>
    </source>
</evidence>
<keyword evidence="9" id="KW-1185">Reference proteome</keyword>
<accession>A0A3G1L200</accession>
<evidence type="ECO:0000313" key="8">
    <source>
        <dbReference type="EMBL" id="ATW28681.1"/>
    </source>
</evidence>
<dbReference type="AlphaFoldDB" id="A0A3G1L200"/>
<name>A0A3G1L200_FORW1</name>
<evidence type="ECO:0000259" key="7">
    <source>
        <dbReference type="Pfam" id="PF02683"/>
    </source>
</evidence>
<evidence type="ECO:0000256" key="2">
    <source>
        <dbReference type="ARBA" id="ARBA00006143"/>
    </source>
</evidence>
<proteinExistence type="inferred from homology"/>
<keyword evidence="5 6" id="KW-0472">Membrane</keyword>
<organism evidence="8 9">
    <name type="scientific">Formimonas warabiya</name>
    <dbReference type="NCBI Taxonomy" id="1761012"/>
    <lineage>
        <taxon>Bacteria</taxon>
        <taxon>Bacillati</taxon>
        <taxon>Bacillota</taxon>
        <taxon>Clostridia</taxon>
        <taxon>Eubacteriales</taxon>
        <taxon>Peptococcaceae</taxon>
        <taxon>Candidatus Formimonas</taxon>
    </lineage>
</organism>
<evidence type="ECO:0000256" key="3">
    <source>
        <dbReference type="ARBA" id="ARBA00022692"/>
    </source>
</evidence>
<feature type="transmembrane region" description="Helical" evidence="6">
    <location>
        <begin position="154"/>
        <end position="182"/>
    </location>
</feature>
<feature type="transmembrane region" description="Helical" evidence="6">
    <location>
        <begin position="82"/>
        <end position="102"/>
    </location>
</feature>
<evidence type="ECO:0000256" key="1">
    <source>
        <dbReference type="ARBA" id="ARBA00004141"/>
    </source>
</evidence>
<dbReference type="GO" id="GO:0016020">
    <property type="term" value="C:membrane"/>
    <property type="evidence" value="ECO:0007669"/>
    <property type="project" value="UniProtKB-SubCell"/>
</dbReference>
<feature type="transmembrane region" description="Helical" evidence="6">
    <location>
        <begin position="123"/>
        <end position="148"/>
    </location>
</feature>
<evidence type="ECO:0000313" key="9">
    <source>
        <dbReference type="Proteomes" id="UP000323521"/>
    </source>
</evidence>
<keyword evidence="3 6" id="KW-0812">Transmembrane</keyword>
<dbReference type="Pfam" id="PF02683">
    <property type="entry name" value="DsbD_TM"/>
    <property type="match status" value="1"/>
</dbReference>
<feature type="transmembrane region" description="Helical" evidence="6">
    <location>
        <begin position="12"/>
        <end position="36"/>
    </location>
</feature>
<comment type="similarity">
    <text evidence="2">Belongs to the DsbD family.</text>
</comment>
<dbReference type="KEGG" id="fwa:DCMF_16805"/>
<protein>
    <recommendedName>
        <fullName evidence="7">Cytochrome C biogenesis protein transmembrane domain-containing protein</fullName>
    </recommendedName>
</protein>
<dbReference type="PANTHER" id="PTHR31272">
    <property type="entry name" value="CYTOCHROME C-TYPE BIOGENESIS PROTEIN HI_1454-RELATED"/>
    <property type="match status" value="1"/>
</dbReference>
<dbReference type="EMBL" id="CP017634">
    <property type="protein sequence ID" value="ATW28681.1"/>
    <property type="molecule type" value="Genomic_DNA"/>
</dbReference>
<dbReference type="PANTHER" id="PTHR31272:SF6">
    <property type="entry name" value="CYTOCHROME C-TYPE BIOGENESIS CCDA-LIKE CHLOROPLASTIC PROTEIN"/>
    <property type="match status" value="1"/>
</dbReference>
<keyword evidence="4 6" id="KW-1133">Transmembrane helix</keyword>
<feature type="domain" description="Cytochrome C biogenesis protein transmembrane" evidence="7">
    <location>
        <begin position="9"/>
        <end position="181"/>
    </location>
</feature>
<dbReference type="GO" id="GO:0017004">
    <property type="term" value="P:cytochrome complex assembly"/>
    <property type="evidence" value="ECO:0007669"/>
    <property type="project" value="InterPro"/>
</dbReference>
<comment type="subcellular location">
    <subcellularLocation>
        <location evidence="1">Membrane</location>
        <topology evidence="1">Multi-pass membrane protein</topology>
    </subcellularLocation>
</comment>
<reference evidence="8 9" key="1">
    <citation type="submission" date="2016-10" db="EMBL/GenBank/DDBJ databases">
        <title>Complete Genome Sequence of Peptococcaceae strain DCMF.</title>
        <authorList>
            <person name="Edwards R.J."/>
            <person name="Holland S.I."/>
            <person name="Deshpande N.P."/>
            <person name="Wong Y.K."/>
            <person name="Ertan H."/>
            <person name="Manefield M."/>
            <person name="Russell T.L."/>
            <person name="Lee M.J."/>
        </authorList>
    </citation>
    <scope>NUCLEOTIDE SEQUENCE [LARGE SCALE GENOMIC DNA]</scope>
    <source>
        <strain evidence="8 9">DCMF</strain>
    </source>
</reference>